<keyword evidence="1" id="KW-0812">Transmembrane</keyword>
<dbReference type="AlphaFoldDB" id="A0A371BC62"/>
<keyword evidence="2" id="KW-0732">Signal</keyword>
<keyword evidence="1" id="KW-1133">Transmembrane helix</keyword>
<dbReference type="OrthoDB" id="8448628at2"/>
<dbReference type="Proteomes" id="UP000263993">
    <property type="component" value="Unassembled WGS sequence"/>
</dbReference>
<evidence type="ECO:0000256" key="1">
    <source>
        <dbReference type="SAM" id="Phobius"/>
    </source>
</evidence>
<feature type="chain" id="PRO_5016884579" evidence="2">
    <location>
        <begin position="22"/>
        <end position="140"/>
    </location>
</feature>
<gene>
    <name evidence="3" type="ORF">DXH78_11670</name>
</gene>
<feature type="transmembrane region" description="Helical" evidence="1">
    <location>
        <begin position="34"/>
        <end position="53"/>
    </location>
</feature>
<proteinExistence type="predicted"/>
<comment type="caution">
    <text evidence="3">The sequence shown here is derived from an EMBL/GenBank/DDBJ whole genome shotgun (WGS) entry which is preliminary data.</text>
</comment>
<evidence type="ECO:0000313" key="3">
    <source>
        <dbReference type="EMBL" id="RDV05164.1"/>
    </source>
</evidence>
<keyword evidence="4" id="KW-1185">Reference proteome</keyword>
<keyword evidence="1" id="KW-0472">Membrane</keyword>
<feature type="signal peptide" evidence="2">
    <location>
        <begin position="1"/>
        <end position="21"/>
    </location>
</feature>
<evidence type="ECO:0000256" key="2">
    <source>
        <dbReference type="SAM" id="SignalP"/>
    </source>
</evidence>
<sequence>MKRFVALAAALIAATTLTLQSAEAGKRRTHIDNRLKVVALGTGAAATVGYFAINEWKWKWQDGIFPGQWGAIAGTTMGCAAVSPMIGTVVVGRPLTQREGHVLIGSCIVPIIGGYLVNAAYDANPQWEPQPAVAKKKRKK</sequence>
<protein>
    <submittedName>
        <fullName evidence="3">Uncharacterized protein</fullName>
    </submittedName>
</protein>
<accession>A0A371BC62</accession>
<name>A0A371BC62_9BRAD</name>
<organism evidence="3 4">
    <name type="scientific">Undibacter mobilis</name>
    <dbReference type="NCBI Taxonomy" id="2292256"/>
    <lineage>
        <taxon>Bacteria</taxon>
        <taxon>Pseudomonadati</taxon>
        <taxon>Pseudomonadota</taxon>
        <taxon>Alphaproteobacteria</taxon>
        <taxon>Hyphomicrobiales</taxon>
        <taxon>Nitrobacteraceae</taxon>
        <taxon>Undibacter</taxon>
    </lineage>
</organism>
<dbReference type="EMBL" id="QRGO01000001">
    <property type="protein sequence ID" value="RDV05164.1"/>
    <property type="molecule type" value="Genomic_DNA"/>
</dbReference>
<reference evidence="4" key="1">
    <citation type="submission" date="2018-08" db="EMBL/GenBank/DDBJ databases">
        <authorList>
            <person name="Kim S.-J."/>
            <person name="Jung G.-Y."/>
        </authorList>
    </citation>
    <scope>NUCLEOTIDE SEQUENCE [LARGE SCALE GENOMIC DNA]</scope>
    <source>
        <strain evidence="4">GY_H</strain>
    </source>
</reference>
<evidence type="ECO:0000313" key="4">
    <source>
        <dbReference type="Proteomes" id="UP000263993"/>
    </source>
</evidence>
<dbReference type="RefSeq" id="WP_115517191.1">
    <property type="nucleotide sequence ID" value="NZ_QRGO01000001.1"/>
</dbReference>